<dbReference type="SUPFAM" id="SSF51735">
    <property type="entry name" value="NAD(P)-binding Rossmann-fold domains"/>
    <property type="match status" value="1"/>
</dbReference>
<dbReference type="KEGG" id="ddc:Dd586_2865"/>
<dbReference type="InterPro" id="IPR036291">
    <property type="entry name" value="NAD(P)-bd_dom_sf"/>
</dbReference>
<dbReference type="PANTHER" id="PTHR15020">
    <property type="entry name" value="FLAVIN REDUCTASE-RELATED"/>
    <property type="match status" value="1"/>
</dbReference>
<dbReference type="STRING" id="590409.Dd586_2865"/>
<evidence type="ECO:0000313" key="3">
    <source>
        <dbReference type="Proteomes" id="UP000001446"/>
    </source>
</evidence>
<dbReference type="CDD" id="cd05243">
    <property type="entry name" value="SDR_a5"/>
    <property type="match status" value="1"/>
</dbReference>
<dbReference type="RefSeq" id="WP_012885514.1">
    <property type="nucleotide sequence ID" value="NC_013592.1"/>
</dbReference>
<dbReference type="InterPro" id="IPR016040">
    <property type="entry name" value="NAD(P)-bd_dom"/>
</dbReference>
<protein>
    <submittedName>
        <fullName evidence="2">NmrA family protein</fullName>
    </submittedName>
</protein>
<dbReference type="Gene3D" id="3.40.50.720">
    <property type="entry name" value="NAD(P)-binding Rossmann-like Domain"/>
    <property type="match status" value="1"/>
</dbReference>
<organism evidence="2 3">
    <name type="scientific">Dickeya zeae (strain Ech586)</name>
    <name type="common">Dickeya dadantii (strain Ech586)</name>
    <dbReference type="NCBI Taxonomy" id="590409"/>
    <lineage>
        <taxon>Bacteria</taxon>
        <taxon>Pseudomonadati</taxon>
        <taxon>Pseudomonadota</taxon>
        <taxon>Gammaproteobacteria</taxon>
        <taxon>Enterobacterales</taxon>
        <taxon>Pectobacteriaceae</taxon>
        <taxon>Dickeya</taxon>
        <taxon>Dickeya parazeae</taxon>
    </lineage>
</organism>
<dbReference type="Proteomes" id="UP000001446">
    <property type="component" value="Chromosome"/>
</dbReference>
<gene>
    <name evidence="2" type="ordered locus">Dd586_2865</name>
</gene>
<evidence type="ECO:0000259" key="1">
    <source>
        <dbReference type="Pfam" id="PF13460"/>
    </source>
</evidence>
<proteinExistence type="predicted"/>
<evidence type="ECO:0000313" key="2">
    <source>
        <dbReference type="EMBL" id="ACZ77704.1"/>
    </source>
</evidence>
<feature type="domain" description="NAD(P)-binding" evidence="1">
    <location>
        <begin position="7"/>
        <end position="193"/>
    </location>
</feature>
<reference evidence="2" key="1">
    <citation type="submission" date="2009-12" db="EMBL/GenBank/DDBJ databases">
        <title>Complete sequence of Dickeya dadantii Ech586.</title>
        <authorList>
            <consortium name="US DOE Joint Genome Institute"/>
            <person name="Lucas S."/>
            <person name="Copeland A."/>
            <person name="Lapidus A."/>
            <person name="Glavina del Rio T."/>
            <person name="Tice H."/>
            <person name="Bruce D."/>
            <person name="Goodwin L."/>
            <person name="Pitluck S."/>
            <person name="Munk A.C."/>
            <person name="Brettin T."/>
            <person name="Detter J.C."/>
            <person name="Han C."/>
            <person name="Tapia R."/>
            <person name="Larimer F."/>
            <person name="Land M."/>
            <person name="Hauser L."/>
            <person name="Kyrpides N."/>
            <person name="Mikhailova N."/>
            <person name="Balakrishnan V."/>
            <person name="Glasner J."/>
            <person name="Perna N.T."/>
        </authorList>
    </citation>
    <scope>NUCLEOTIDE SEQUENCE [LARGE SCALE GENOMIC DNA]</scope>
    <source>
        <strain evidence="2">Ech586</strain>
    </source>
</reference>
<dbReference type="eggNOG" id="COG0702">
    <property type="taxonomic scope" value="Bacteria"/>
</dbReference>
<accession>D2BSU1</accession>
<dbReference type="OrthoDB" id="9798669at2"/>
<sequence>MKILIVGATGSIGRHVVARSLKMGHELKALLRNPQKSKLLPQGVEIVHGDVSMPETLAGICDDIDAVIFTLGSDGQGRIGARAIDYGGVRNILQTLKQRSVRIVLMTAIGVTDRDGAYNRRTEAHDWKRRAERLVRASGHPYTIVRPGWFDYNKSGQQKIVMLQGDKRHSGTPADGVIARQQIARVLVSALTDDEATNKTLELVAEYGDEQQDLTPLFSALRQDSVMHNDGILDIDNMHLSSEPLCVIDDLTMIAN</sequence>
<dbReference type="Pfam" id="PF13460">
    <property type="entry name" value="NAD_binding_10"/>
    <property type="match status" value="1"/>
</dbReference>
<name>D2BSU1_DICZ5</name>
<keyword evidence="3" id="KW-1185">Reference proteome</keyword>
<dbReference type="EMBL" id="CP001836">
    <property type="protein sequence ID" value="ACZ77704.1"/>
    <property type="molecule type" value="Genomic_DNA"/>
</dbReference>
<dbReference type="HOGENOM" id="CLU_025711_0_3_6"/>
<dbReference type="PANTHER" id="PTHR15020:SF50">
    <property type="entry name" value="UPF0659 PROTEIN YMR090W"/>
    <property type="match status" value="1"/>
</dbReference>
<dbReference type="AlphaFoldDB" id="D2BSU1"/>